<comment type="catalytic activity">
    <reaction evidence="1 11">
        <text>an N-acyl-D-glucosamine 6-phosphate = an N-acyl-D-mannosamine 6-phosphate</text>
        <dbReference type="Rhea" id="RHEA:23932"/>
        <dbReference type="ChEBI" id="CHEBI:57599"/>
        <dbReference type="ChEBI" id="CHEBI:57666"/>
        <dbReference type="EC" id="5.1.3.9"/>
    </reaction>
</comment>
<evidence type="ECO:0000256" key="7">
    <source>
        <dbReference type="ARBA" id="ARBA00053450"/>
    </source>
</evidence>
<name>A0A238LH57_9RHOB</name>
<dbReference type="Gene3D" id="3.20.20.70">
    <property type="entry name" value="Aldolase class I"/>
    <property type="match status" value="1"/>
</dbReference>
<comment type="similarity">
    <text evidence="11">Belongs to the NanE family.</text>
</comment>
<evidence type="ECO:0000256" key="6">
    <source>
        <dbReference type="ARBA" id="ARBA00050815"/>
    </source>
</evidence>
<comment type="function">
    <text evidence="2 11">Converts N-acetylmannosamine-6-phosphate (ManNAc-6-P) to N-acetylglucosamine-6-phosphate (GlcNAc-6-P).</text>
</comment>
<dbReference type="Proteomes" id="UP000201613">
    <property type="component" value="Unassembled WGS sequence"/>
</dbReference>
<reference evidence="12 13" key="1">
    <citation type="submission" date="2017-05" db="EMBL/GenBank/DDBJ databases">
        <authorList>
            <person name="Song R."/>
            <person name="Chenine A.L."/>
            <person name="Ruprecht R.M."/>
        </authorList>
    </citation>
    <scope>NUCLEOTIDE SEQUENCE [LARGE SCALE GENOMIC DNA]</scope>
    <source>
        <strain evidence="12 13">CECT 8899</strain>
    </source>
</reference>
<dbReference type="EMBL" id="FXZK01000006">
    <property type="protein sequence ID" value="SMY08873.1"/>
    <property type="molecule type" value="Genomic_DNA"/>
</dbReference>
<dbReference type="NCBIfam" id="NF002231">
    <property type="entry name" value="PRK01130.1"/>
    <property type="match status" value="1"/>
</dbReference>
<gene>
    <name evidence="11 12" type="primary">nanE</name>
    <name evidence="12" type="ORF">LOM8899_03032</name>
</gene>
<keyword evidence="13" id="KW-1185">Reference proteome</keyword>
<evidence type="ECO:0000256" key="1">
    <source>
        <dbReference type="ARBA" id="ARBA00000056"/>
    </source>
</evidence>
<comment type="pathway">
    <text evidence="8">Amino-sugar metabolism; N-acetylneuraminate degradation; D-fructose 6-phosphate from N-acetylneuraminate: step 2/5.</text>
</comment>
<comment type="function">
    <text evidence="7">Catalyzes the phosphorylation of N-acetylmannosamine (ManNAc) to ManNAc-6-P.</text>
</comment>
<dbReference type="Pfam" id="PF04131">
    <property type="entry name" value="NanE"/>
    <property type="match status" value="1"/>
</dbReference>
<dbReference type="FunFam" id="3.20.20.70:FF:000035">
    <property type="entry name" value="Putative N-acetylmannosamine-6-phosphate 2-epimerase"/>
    <property type="match status" value="1"/>
</dbReference>
<evidence type="ECO:0000256" key="5">
    <source>
        <dbReference type="ARBA" id="ARBA00023277"/>
    </source>
</evidence>
<evidence type="ECO:0000256" key="10">
    <source>
        <dbReference type="ARBA" id="ARBA00061385"/>
    </source>
</evidence>
<organism evidence="12 13">
    <name type="scientific">Flavimaricola marinus</name>
    <dbReference type="NCBI Taxonomy" id="1819565"/>
    <lineage>
        <taxon>Bacteria</taxon>
        <taxon>Pseudomonadati</taxon>
        <taxon>Pseudomonadota</taxon>
        <taxon>Alphaproteobacteria</taxon>
        <taxon>Rhodobacterales</taxon>
        <taxon>Paracoccaceae</taxon>
        <taxon>Flavimaricola</taxon>
    </lineage>
</organism>
<evidence type="ECO:0000256" key="2">
    <source>
        <dbReference type="ARBA" id="ARBA00002147"/>
    </source>
</evidence>
<dbReference type="SUPFAM" id="SSF51366">
    <property type="entry name" value="Ribulose-phoshate binding barrel"/>
    <property type="match status" value="1"/>
</dbReference>
<dbReference type="CDD" id="cd04729">
    <property type="entry name" value="NanE"/>
    <property type="match status" value="1"/>
</dbReference>
<accession>A0A238LH57</accession>
<evidence type="ECO:0000256" key="8">
    <source>
        <dbReference type="ARBA" id="ARBA00060606"/>
    </source>
</evidence>
<evidence type="ECO:0000256" key="9">
    <source>
        <dbReference type="ARBA" id="ARBA00061354"/>
    </source>
</evidence>
<dbReference type="GO" id="GO:0005829">
    <property type="term" value="C:cytosol"/>
    <property type="evidence" value="ECO:0007669"/>
    <property type="project" value="TreeGrafter"/>
</dbReference>
<dbReference type="InterPro" id="IPR013785">
    <property type="entry name" value="Aldolase_TIM"/>
</dbReference>
<dbReference type="PANTHER" id="PTHR36204:SF1">
    <property type="entry name" value="N-ACETYLMANNOSAMINE-6-PHOSPHATE 2-EPIMERASE-RELATED"/>
    <property type="match status" value="1"/>
</dbReference>
<comment type="similarity">
    <text evidence="10">In the C-terminal section; belongs to the ROK (NagC/XylR) family. NanK subfamily.</text>
</comment>
<dbReference type="GO" id="GO:0009384">
    <property type="term" value="F:N-acylmannosamine kinase activity"/>
    <property type="evidence" value="ECO:0007669"/>
    <property type="project" value="UniProtKB-EC"/>
</dbReference>
<dbReference type="RefSeq" id="WP_211096209.1">
    <property type="nucleotide sequence ID" value="NZ_FXZK01000006.1"/>
</dbReference>
<dbReference type="PANTHER" id="PTHR36204">
    <property type="entry name" value="N-ACETYLMANNOSAMINE-6-PHOSPHATE 2-EPIMERASE-RELATED"/>
    <property type="match status" value="1"/>
</dbReference>
<protein>
    <recommendedName>
        <fullName evidence="11">Putative N-acetylmannosamine-6-phosphate 2-epimerase</fullName>
        <ecNumber evidence="11">5.1.3.9</ecNumber>
    </recommendedName>
    <alternativeName>
        <fullName evidence="11">ManNAc-6-P epimerase</fullName>
    </alternativeName>
</protein>
<evidence type="ECO:0000256" key="11">
    <source>
        <dbReference type="HAMAP-Rule" id="MF_01235"/>
    </source>
</evidence>
<evidence type="ECO:0000313" key="12">
    <source>
        <dbReference type="EMBL" id="SMY08873.1"/>
    </source>
</evidence>
<dbReference type="InterPro" id="IPR011060">
    <property type="entry name" value="RibuloseP-bd_barrel"/>
</dbReference>
<dbReference type="AlphaFoldDB" id="A0A238LH57"/>
<evidence type="ECO:0000313" key="13">
    <source>
        <dbReference type="Proteomes" id="UP000201613"/>
    </source>
</evidence>
<dbReference type="HAMAP" id="MF_01235">
    <property type="entry name" value="ManNAc6P_epimer"/>
    <property type="match status" value="1"/>
</dbReference>
<evidence type="ECO:0000256" key="3">
    <source>
        <dbReference type="ARBA" id="ARBA00005081"/>
    </source>
</evidence>
<comment type="similarity">
    <text evidence="9">In the N-terminal section; belongs to the NanE family.</text>
</comment>
<comment type="catalytic activity">
    <reaction evidence="6">
        <text>an N-acyl-D-mannosamine + ATP = an N-acyl-D-mannosamine 6-phosphate + ADP + H(+)</text>
        <dbReference type="Rhea" id="RHEA:23832"/>
        <dbReference type="ChEBI" id="CHEBI:15378"/>
        <dbReference type="ChEBI" id="CHEBI:16062"/>
        <dbReference type="ChEBI" id="CHEBI:30616"/>
        <dbReference type="ChEBI" id="CHEBI:57666"/>
        <dbReference type="ChEBI" id="CHEBI:456216"/>
        <dbReference type="EC" id="2.7.1.60"/>
    </reaction>
</comment>
<dbReference type="InterPro" id="IPR007260">
    <property type="entry name" value="NanE"/>
</dbReference>
<dbReference type="GO" id="GO:0047465">
    <property type="term" value="F:N-acylglucosamine-6-phosphate 2-epimerase activity"/>
    <property type="evidence" value="ECO:0007669"/>
    <property type="project" value="UniProtKB-EC"/>
</dbReference>
<proteinExistence type="inferred from homology"/>
<dbReference type="UniPathway" id="UPA00629">
    <property type="reaction ID" value="UER00682"/>
</dbReference>
<sequence>MSRILEDLSGALVVSCQPVVGGPLDHPEIVAAMALAALDGGARGLRIEGIANLKAVRAVTDVPIIGLVKRDLEGFEPRITPIAADVLDLAAAGADIIAIDATDRPRPDRLERLIDTIQSVGRPAMADCSTLAEGVRAVDYGVEVLGSTMSGHTGGPIPDGPDLALVSSFAKLGRFVVAEGRYHRPDQAARAIEAGANAVVVGSAITRPEHVATWFSDAIKSVRGDAS</sequence>
<dbReference type="EC" id="5.1.3.9" evidence="11"/>
<comment type="pathway">
    <text evidence="3 11">Amino-sugar metabolism; N-acetylneuraminate degradation; D-fructose 6-phosphate from N-acetylneuraminate: step 3/5.</text>
</comment>
<dbReference type="GO" id="GO:0019262">
    <property type="term" value="P:N-acetylneuraminate catabolic process"/>
    <property type="evidence" value="ECO:0007669"/>
    <property type="project" value="UniProtKB-UniRule"/>
</dbReference>
<evidence type="ECO:0000256" key="4">
    <source>
        <dbReference type="ARBA" id="ARBA00023235"/>
    </source>
</evidence>
<dbReference type="GO" id="GO:0006053">
    <property type="term" value="P:N-acetylmannosamine catabolic process"/>
    <property type="evidence" value="ECO:0007669"/>
    <property type="project" value="TreeGrafter"/>
</dbReference>
<keyword evidence="5 11" id="KW-0119">Carbohydrate metabolism</keyword>
<keyword evidence="4 11" id="KW-0413">Isomerase</keyword>